<dbReference type="Proteomes" id="UP000308768">
    <property type="component" value="Unassembled WGS sequence"/>
</dbReference>
<feature type="region of interest" description="Disordered" evidence="4">
    <location>
        <begin position="261"/>
        <end position="491"/>
    </location>
</feature>
<dbReference type="GO" id="GO:0005673">
    <property type="term" value="C:transcription factor TFIIE complex"/>
    <property type="evidence" value="ECO:0007669"/>
    <property type="project" value="TreeGrafter"/>
</dbReference>
<keyword evidence="3" id="KW-0804">Transcription</keyword>
<feature type="compositionally biased region" description="Low complexity" evidence="4">
    <location>
        <begin position="380"/>
        <end position="405"/>
    </location>
</feature>
<keyword evidence="2" id="KW-0805">Transcription regulation</keyword>
<dbReference type="InterPro" id="IPR002853">
    <property type="entry name" value="TFIIE_asu"/>
</dbReference>
<dbReference type="InterPro" id="IPR017919">
    <property type="entry name" value="TFIIE/TFIIEa_HTH"/>
</dbReference>
<feature type="compositionally biased region" description="Basic and acidic residues" evidence="4">
    <location>
        <begin position="425"/>
        <end position="442"/>
    </location>
</feature>
<evidence type="ECO:0000256" key="3">
    <source>
        <dbReference type="ARBA" id="ARBA00023163"/>
    </source>
</evidence>
<comment type="caution">
    <text evidence="6">The sequence shown here is derived from an EMBL/GenBank/DDBJ whole genome shotgun (WGS) entry which is preliminary data.</text>
</comment>
<feature type="compositionally biased region" description="Basic and acidic residues" evidence="4">
    <location>
        <begin position="263"/>
        <end position="280"/>
    </location>
</feature>
<dbReference type="AlphaFoldDB" id="A0A4U0X5Z6"/>
<organism evidence="6 7">
    <name type="scientific">Cryomyces minteri</name>
    <dbReference type="NCBI Taxonomy" id="331657"/>
    <lineage>
        <taxon>Eukaryota</taxon>
        <taxon>Fungi</taxon>
        <taxon>Dikarya</taxon>
        <taxon>Ascomycota</taxon>
        <taxon>Pezizomycotina</taxon>
        <taxon>Dothideomycetes</taxon>
        <taxon>Dothideomycetes incertae sedis</taxon>
        <taxon>Cryomyces</taxon>
    </lineage>
</organism>
<comment type="similarity">
    <text evidence="1">Belongs to the TFIIE alpha subunit family.</text>
</comment>
<reference evidence="6 7" key="1">
    <citation type="submission" date="2017-03" db="EMBL/GenBank/DDBJ databases">
        <title>Genomes of endolithic fungi from Antarctica.</title>
        <authorList>
            <person name="Coleine C."/>
            <person name="Masonjones S."/>
            <person name="Stajich J.E."/>
        </authorList>
    </citation>
    <scope>NUCLEOTIDE SEQUENCE [LARGE SCALE GENOMIC DNA]</scope>
    <source>
        <strain evidence="6 7">CCFEE 5187</strain>
    </source>
</reference>
<gene>
    <name evidence="6" type="ORF">B0A49_03579</name>
</gene>
<proteinExistence type="inferred from homology"/>
<feature type="compositionally biased region" description="Basic and acidic residues" evidence="4">
    <location>
        <begin position="323"/>
        <end position="334"/>
    </location>
</feature>
<dbReference type="PANTHER" id="PTHR13097">
    <property type="entry name" value="TRANSCRIPTION INITIATION FACTOR IIE, ALPHA SUBUNIT"/>
    <property type="match status" value="1"/>
</dbReference>
<dbReference type="GO" id="GO:0006367">
    <property type="term" value="P:transcription initiation at RNA polymerase II promoter"/>
    <property type="evidence" value="ECO:0007669"/>
    <property type="project" value="InterPro"/>
</dbReference>
<dbReference type="SUPFAM" id="SSF46785">
    <property type="entry name" value="Winged helix' DNA-binding domain"/>
    <property type="match status" value="1"/>
</dbReference>
<evidence type="ECO:0000256" key="4">
    <source>
        <dbReference type="SAM" id="MobiDB-lite"/>
    </source>
</evidence>
<dbReference type="InterPro" id="IPR013083">
    <property type="entry name" value="Znf_RING/FYVE/PHD"/>
</dbReference>
<dbReference type="Gene3D" id="3.30.40.10">
    <property type="entry name" value="Zinc/RING finger domain, C3HC4 (zinc finger)"/>
    <property type="match status" value="1"/>
</dbReference>
<dbReference type="STRING" id="331657.A0A4U0X5Z6"/>
<dbReference type="EMBL" id="NAJN01000538">
    <property type="protein sequence ID" value="TKA71860.1"/>
    <property type="molecule type" value="Genomic_DNA"/>
</dbReference>
<protein>
    <recommendedName>
        <fullName evidence="5">HTH TFE/IIEalpha-type domain-containing protein</fullName>
    </recommendedName>
</protein>
<dbReference type="PROSITE" id="PS51344">
    <property type="entry name" value="HTH_TFE_IIE"/>
    <property type="match status" value="1"/>
</dbReference>
<evidence type="ECO:0000256" key="2">
    <source>
        <dbReference type="ARBA" id="ARBA00023015"/>
    </source>
</evidence>
<dbReference type="OrthoDB" id="361102at2759"/>
<evidence type="ECO:0000313" key="7">
    <source>
        <dbReference type="Proteomes" id="UP000308768"/>
    </source>
</evidence>
<dbReference type="SUPFAM" id="SSF57783">
    <property type="entry name" value="Zinc beta-ribbon"/>
    <property type="match status" value="1"/>
</dbReference>
<keyword evidence="7" id="KW-1185">Reference proteome</keyword>
<sequence>MAATNGEGSGSRSSPGERLARTLIRSVVRAFYDTDHTIVVDALMVHSALRDDDLALLMGMNVKPLRRLCGRLKEDGLVSVHSRSELREGSTRPFTRDYYYIHYHNTIDNIKYRIHTLTSRVAAMGAPTVEKKALFCPRCKSEYTELEAMDNIDFTTGGFLCHKCGFTLSNQEPSEGIAENETVQRLNTQLASLTNLLREIDNTSVPENDWETAMAAQVPVKRDATNQVAKTEVVDEVRSGPGNVQGLAMVAEKIEVALTTAEGESKAKEEAERERKERIAKQNLLPEWHTRSTVTGEATALGAREEQARREREAHTPVGSGRGDAEEKDKKQIVEDDTNLDAYFAALKAEQERAAREEVEEDDEEDDDDDDDDDFEDVDVATPASASAPTNAAAPAPPVIAALANGDAPGTSVSGSSAAGGSGRVSDHATDDEEAAGRDSKRAKVGSPLDSPPNAPSETAGGGQKSAASASAPRSADVSDEDEDELEFEDV</sequence>
<feature type="compositionally biased region" description="Low complexity" evidence="4">
    <location>
        <begin position="465"/>
        <end position="476"/>
    </location>
</feature>
<dbReference type="Pfam" id="PF02002">
    <property type="entry name" value="TFIIE_alpha"/>
    <property type="match status" value="1"/>
</dbReference>
<name>A0A4U0X5Z6_9PEZI</name>
<dbReference type="PANTHER" id="PTHR13097:SF7">
    <property type="entry name" value="GENERAL TRANSCRIPTION FACTOR IIE SUBUNIT 1"/>
    <property type="match status" value="1"/>
</dbReference>
<dbReference type="InterPro" id="IPR024550">
    <property type="entry name" value="TFIIEa/SarR/Rpc3_HTH_dom"/>
</dbReference>
<accession>A0A4U0X5Z6</accession>
<evidence type="ECO:0000259" key="5">
    <source>
        <dbReference type="PROSITE" id="PS51344"/>
    </source>
</evidence>
<dbReference type="InterPro" id="IPR036390">
    <property type="entry name" value="WH_DNA-bd_sf"/>
</dbReference>
<evidence type="ECO:0000256" key="1">
    <source>
        <dbReference type="ARBA" id="ARBA00008947"/>
    </source>
</evidence>
<evidence type="ECO:0000313" key="6">
    <source>
        <dbReference type="EMBL" id="TKA71860.1"/>
    </source>
</evidence>
<dbReference type="SMART" id="SM00531">
    <property type="entry name" value="TFIIE"/>
    <property type="match status" value="1"/>
</dbReference>
<feature type="domain" description="HTH TFE/IIEalpha-type" evidence="5">
    <location>
        <begin position="20"/>
        <end position="111"/>
    </location>
</feature>
<feature type="compositionally biased region" description="Acidic residues" evidence="4">
    <location>
        <begin position="478"/>
        <end position="491"/>
    </location>
</feature>
<dbReference type="InterPro" id="IPR039997">
    <property type="entry name" value="TFE"/>
</dbReference>
<feature type="compositionally biased region" description="Acidic residues" evidence="4">
    <location>
        <begin position="358"/>
        <end position="379"/>
    </location>
</feature>
<feature type="compositionally biased region" description="Basic and acidic residues" evidence="4">
    <location>
        <begin position="303"/>
        <end position="315"/>
    </location>
</feature>